<dbReference type="InterPro" id="IPR051460">
    <property type="entry name" value="HdrC_iron-sulfur_subunit"/>
</dbReference>
<protein>
    <submittedName>
        <fullName evidence="7">Fe-S oxidoreductase</fullName>
    </submittedName>
</protein>
<keyword evidence="3" id="KW-0560">Oxidoreductase</keyword>
<keyword evidence="1" id="KW-0004">4Fe-4S</keyword>
<dbReference type="SUPFAM" id="SSF46548">
    <property type="entry name" value="alpha-helical ferredoxin"/>
    <property type="match status" value="1"/>
</dbReference>
<keyword evidence="5" id="KW-0411">Iron-sulfur</keyword>
<keyword evidence="8" id="KW-1185">Reference proteome</keyword>
<reference evidence="7 8" key="1">
    <citation type="submission" date="2017-04" db="EMBL/GenBank/DDBJ databases">
        <authorList>
            <person name="Afonso C.L."/>
            <person name="Miller P.J."/>
            <person name="Scott M.A."/>
            <person name="Spackman E."/>
            <person name="Goraichik I."/>
            <person name="Dimitrov K.M."/>
            <person name="Suarez D.L."/>
            <person name="Swayne D.E."/>
        </authorList>
    </citation>
    <scope>NUCLEOTIDE SEQUENCE [LARGE SCALE GENOMIC DNA]</scope>
    <source>
        <strain evidence="7 8">DSM 5090</strain>
    </source>
</reference>
<dbReference type="PROSITE" id="PS00198">
    <property type="entry name" value="4FE4S_FER_1"/>
    <property type="match status" value="1"/>
</dbReference>
<dbReference type="PANTHER" id="PTHR43255:SF1">
    <property type="entry name" value="IRON-SULFUR-BINDING OXIDOREDUCTASE FADF-RELATED"/>
    <property type="match status" value="1"/>
</dbReference>
<dbReference type="PROSITE" id="PS51379">
    <property type="entry name" value="4FE4S_FER_2"/>
    <property type="match status" value="2"/>
</dbReference>
<feature type="domain" description="4Fe-4S ferredoxin-type" evidence="6">
    <location>
        <begin position="34"/>
        <end position="64"/>
    </location>
</feature>
<dbReference type="Pfam" id="PF02754">
    <property type="entry name" value="CCG"/>
    <property type="match status" value="2"/>
</dbReference>
<gene>
    <name evidence="7" type="ORF">SAMN04488500_10230</name>
</gene>
<dbReference type="Gene3D" id="3.30.70.20">
    <property type="match status" value="1"/>
</dbReference>
<dbReference type="Proteomes" id="UP000192738">
    <property type="component" value="Unassembled WGS sequence"/>
</dbReference>
<dbReference type="OrthoDB" id="5241828at2"/>
<proteinExistence type="predicted"/>
<evidence type="ECO:0000313" key="7">
    <source>
        <dbReference type="EMBL" id="SMC37744.1"/>
    </source>
</evidence>
<evidence type="ECO:0000256" key="5">
    <source>
        <dbReference type="ARBA" id="ARBA00023014"/>
    </source>
</evidence>
<organism evidence="7 8">
    <name type="scientific">Sporomusa malonica</name>
    <dbReference type="NCBI Taxonomy" id="112901"/>
    <lineage>
        <taxon>Bacteria</taxon>
        <taxon>Bacillati</taxon>
        <taxon>Bacillota</taxon>
        <taxon>Negativicutes</taxon>
        <taxon>Selenomonadales</taxon>
        <taxon>Sporomusaceae</taxon>
        <taxon>Sporomusa</taxon>
    </lineage>
</organism>
<keyword evidence="4" id="KW-0408">Iron</keyword>
<dbReference type="STRING" id="112901.SAMN04488500_10230"/>
<evidence type="ECO:0000259" key="6">
    <source>
        <dbReference type="PROSITE" id="PS51379"/>
    </source>
</evidence>
<evidence type="ECO:0000313" key="8">
    <source>
        <dbReference type="Proteomes" id="UP000192738"/>
    </source>
</evidence>
<dbReference type="InterPro" id="IPR004017">
    <property type="entry name" value="Cys_rich_dom"/>
</dbReference>
<dbReference type="GO" id="GO:0046872">
    <property type="term" value="F:metal ion binding"/>
    <property type="evidence" value="ECO:0007669"/>
    <property type="project" value="UniProtKB-KW"/>
</dbReference>
<dbReference type="EMBL" id="FWXI01000002">
    <property type="protein sequence ID" value="SMC37744.1"/>
    <property type="molecule type" value="Genomic_DNA"/>
</dbReference>
<name>A0A1W1YNL7_9FIRM</name>
<dbReference type="InterPro" id="IPR017900">
    <property type="entry name" value="4Fe4S_Fe_S_CS"/>
</dbReference>
<evidence type="ECO:0000256" key="3">
    <source>
        <dbReference type="ARBA" id="ARBA00023002"/>
    </source>
</evidence>
<evidence type="ECO:0000256" key="4">
    <source>
        <dbReference type="ARBA" id="ARBA00023004"/>
    </source>
</evidence>
<evidence type="ECO:0000256" key="1">
    <source>
        <dbReference type="ARBA" id="ARBA00022485"/>
    </source>
</evidence>
<feature type="domain" description="4Fe-4S ferredoxin-type" evidence="6">
    <location>
        <begin position="1"/>
        <end position="29"/>
    </location>
</feature>
<dbReference type="RefSeq" id="WP_084573950.1">
    <property type="nucleotide sequence ID" value="NZ_CP155572.1"/>
</dbReference>
<dbReference type="AlphaFoldDB" id="A0A1W1YNL7"/>
<evidence type="ECO:0000256" key="2">
    <source>
        <dbReference type="ARBA" id="ARBA00022723"/>
    </source>
</evidence>
<dbReference type="PANTHER" id="PTHR43255">
    <property type="entry name" value="IRON-SULFUR-BINDING OXIDOREDUCTASE FADF-RELATED-RELATED"/>
    <property type="match status" value="1"/>
</dbReference>
<keyword evidence="2" id="KW-0479">Metal-binding</keyword>
<sequence>MSNIAEDCIGCGACVNTCELLKEIDQTPAMMGKQGVTVDQAFSCSLCGACETVCPLNLSPKKLFAARRKEAVQNNEIDIDEFRYLFPDRKNNVMNTYRNYYGIDYSDIESDSQASTVFFPGCTLLTYSPGLTREIYDRLKNSGECQEIWTECCGKPLDQMGLPQRYEVVQKRLIESAEQRNINKIITACPGCYYELKSIFQPLGINVLTVYEVMNFEPYTGKGACTIHDACPDRLEGRFARQVRQALEQCGFSIIEMEHSKEHTICCGSGGQLSHFRPDLKEKLVNFRLDEARHSGADILVGYCLSCVLNFDSRASEIPVTHVLNLLLNQRGDFSGAKERAQQMLAGTKGEKIWEKIMAD</sequence>
<accession>A0A1W1YNL7</accession>
<dbReference type="GO" id="GO:0016491">
    <property type="term" value="F:oxidoreductase activity"/>
    <property type="evidence" value="ECO:0007669"/>
    <property type="project" value="UniProtKB-KW"/>
</dbReference>
<dbReference type="Pfam" id="PF13183">
    <property type="entry name" value="Fer4_8"/>
    <property type="match status" value="1"/>
</dbReference>
<dbReference type="GO" id="GO:0051539">
    <property type="term" value="F:4 iron, 4 sulfur cluster binding"/>
    <property type="evidence" value="ECO:0007669"/>
    <property type="project" value="UniProtKB-KW"/>
</dbReference>
<dbReference type="GO" id="GO:0005886">
    <property type="term" value="C:plasma membrane"/>
    <property type="evidence" value="ECO:0007669"/>
    <property type="project" value="TreeGrafter"/>
</dbReference>
<dbReference type="InterPro" id="IPR017896">
    <property type="entry name" value="4Fe4S_Fe-S-bd"/>
</dbReference>